<keyword evidence="1" id="KW-0472">Membrane</keyword>
<keyword evidence="1" id="KW-0812">Transmembrane</keyword>
<evidence type="ECO:0008006" key="3">
    <source>
        <dbReference type="Google" id="ProtNLM"/>
    </source>
</evidence>
<proteinExistence type="predicted"/>
<dbReference type="EMBL" id="UINC01155168">
    <property type="protein sequence ID" value="SVD50871.1"/>
    <property type="molecule type" value="Genomic_DNA"/>
</dbReference>
<feature type="non-terminal residue" evidence="2">
    <location>
        <position position="79"/>
    </location>
</feature>
<sequence>MVIDMFLEPEKTNPFFVLALISICLIGALGTWFSATVILPELTVRAQLGESQQVWLTNAVQLGFVLGAVLIAFFNLSDS</sequence>
<accession>A0A382VYA4</accession>
<dbReference type="AlphaFoldDB" id="A0A382VYA4"/>
<gene>
    <name evidence="2" type="ORF">METZ01_LOCUS403725</name>
</gene>
<organism evidence="2">
    <name type="scientific">marine metagenome</name>
    <dbReference type="NCBI Taxonomy" id="408172"/>
    <lineage>
        <taxon>unclassified sequences</taxon>
        <taxon>metagenomes</taxon>
        <taxon>ecological metagenomes</taxon>
    </lineage>
</organism>
<feature type="transmembrane region" description="Helical" evidence="1">
    <location>
        <begin position="54"/>
        <end position="76"/>
    </location>
</feature>
<feature type="transmembrane region" description="Helical" evidence="1">
    <location>
        <begin position="15"/>
        <end position="42"/>
    </location>
</feature>
<protein>
    <recommendedName>
        <fullName evidence="3">Major facilitator superfamily (MFS) profile domain-containing protein</fullName>
    </recommendedName>
</protein>
<name>A0A382VYA4_9ZZZZ</name>
<keyword evidence="1" id="KW-1133">Transmembrane helix</keyword>
<reference evidence="2" key="1">
    <citation type="submission" date="2018-05" db="EMBL/GenBank/DDBJ databases">
        <authorList>
            <person name="Lanie J.A."/>
            <person name="Ng W.-L."/>
            <person name="Kazmierczak K.M."/>
            <person name="Andrzejewski T.M."/>
            <person name="Davidsen T.M."/>
            <person name="Wayne K.J."/>
            <person name="Tettelin H."/>
            <person name="Glass J.I."/>
            <person name="Rusch D."/>
            <person name="Podicherti R."/>
            <person name="Tsui H.-C.T."/>
            <person name="Winkler M.E."/>
        </authorList>
    </citation>
    <scope>NUCLEOTIDE SEQUENCE</scope>
</reference>
<evidence type="ECO:0000313" key="2">
    <source>
        <dbReference type="EMBL" id="SVD50871.1"/>
    </source>
</evidence>
<evidence type="ECO:0000256" key="1">
    <source>
        <dbReference type="SAM" id="Phobius"/>
    </source>
</evidence>